<dbReference type="GO" id="GO:0006890">
    <property type="term" value="P:retrograde vesicle-mediated transport, Golgi to endoplasmic reticulum"/>
    <property type="evidence" value="ECO:0007669"/>
    <property type="project" value="InterPro"/>
</dbReference>
<dbReference type="AlphaFoldDB" id="A0A061AWB3"/>
<feature type="region of interest" description="Disordered" evidence="1">
    <location>
        <begin position="30"/>
        <end position="55"/>
    </location>
</feature>
<dbReference type="VEuPathDB" id="FungiDB:BON22_4848"/>
<dbReference type="GO" id="GO:0070939">
    <property type="term" value="C:Dsl1/NZR complex"/>
    <property type="evidence" value="ECO:0007669"/>
    <property type="project" value="InterPro"/>
</dbReference>
<dbReference type="InterPro" id="IPR042042">
    <property type="entry name" value="Tip20p_domB"/>
</dbReference>
<dbReference type="InterPro" id="IPR042044">
    <property type="entry name" value="EXOC6PINT-1/Sec15/Tip20_C_dom2"/>
</dbReference>
<dbReference type="PANTHER" id="PTHR13520">
    <property type="entry name" value="RAD50-INTERACTING PROTEIN 1 RINT-1"/>
    <property type="match status" value="1"/>
</dbReference>
<dbReference type="GO" id="GO:0006888">
    <property type="term" value="P:endoplasmic reticulum to Golgi vesicle-mediated transport"/>
    <property type="evidence" value="ECO:0007669"/>
    <property type="project" value="InterPro"/>
</dbReference>
<evidence type="ECO:0000256" key="1">
    <source>
        <dbReference type="SAM" id="MobiDB-lite"/>
    </source>
</evidence>
<gene>
    <name evidence="2" type="ORF">CYFA0S_08e00892g</name>
</gene>
<dbReference type="PhylomeDB" id="A0A061AWB3"/>
<dbReference type="InterPro" id="IPR007528">
    <property type="entry name" value="RINT1_Tip20"/>
</dbReference>
<proteinExistence type="predicted"/>
<dbReference type="GO" id="GO:0060628">
    <property type="term" value="P:regulation of ER to Golgi vesicle-mediated transport"/>
    <property type="evidence" value="ECO:0007669"/>
    <property type="project" value="TreeGrafter"/>
</dbReference>
<dbReference type="Gene3D" id="1.20.58.1420">
    <property type="entry name" value="Dsl1p vesicle tethering complex, Tip20p subunit, domain B"/>
    <property type="match status" value="1"/>
</dbReference>
<dbReference type="Pfam" id="PF04437">
    <property type="entry name" value="RINT1_TIP1"/>
    <property type="match status" value="1"/>
</dbReference>
<dbReference type="OrthoDB" id="407410at2759"/>
<sequence>MTIVATGDILATLDDVKQVDERIRQLEREREATASMAKGHTAQQETTDEDAQRAHDLASQLEAAIRSSDLSTVEALELSFGPIQSISAAKNLIRERERLTKLREQRVIYDQLKQELSQSLDYNFDDLKSIKERIYELTDETLQKELETSLDTIVLSYKSEFMEKLASELSKSHWIKSDAIEPSVVTAFTRLINLQSLLSIEPKYPTPLWAFVVVAQGFKIAFDYHFNSDKDTNRIDRPELFFNYLIKYLEAHLSKINRLFTLNGTEFDNRYAHSEFISAAIIPLKEKLIQCIHTLRRGTSKESTDDTDVHLLIHLIRETVNFDQHLFQEFFFDPLNDGLWPGLFDMFGYAELEVWLDREINLSIKNFASIVNDNNVFQIDYASVGDNELKPTVSAIKLKYLFESTTRTFQKFFVPNYEANSNLNKFKLKLFSGLYLRFLEQYYDRLNDAAIALSDLIRHSRSLIYPSKDAEVDITGVNGLERLFRIYCSLKYVIQSLNVWNHEVIFIELNKLYNKISGAGSISLFSSILGDYDGLQQKVFELTTKFYGRSIEALLKNYGNLNSWNQITEIEKFTLSNELVTLIDKVQALLDFTRKTLPEHDYNRIKNSVSQYIADYLFQNIIKNNHFNTHGVKQLSLDFTTVWEKLNLKRNFPMYHKLVESFQVLNLTDEQIQDLGSYGSVKQLARAGEFDGLRNVMQLNHLKDGDLLDMMLRIH</sequence>
<dbReference type="Gene3D" id="1.20.58.670">
    <property type="entry name" value="Dsl1p vesicle tethering complex, Tip20p subunit, domain D"/>
    <property type="match status" value="1"/>
</dbReference>
<accession>A0A061AWB3</accession>
<protein>
    <submittedName>
        <fullName evidence="2">CYFA0S08e00892g1_1</fullName>
    </submittedName>
</protein>
<reference evidence="2" key="1">
    <citation type="journal article" date="2014" name="Genome Announc.">
        <title>Genome sequence of the yeast Cyberlindnera fabianii (Hansenula fabianii).</title>
        <authorList>
            <person name="Freel K.C."/>
            <person name="Sarilar V."/>
            <person name="Neuveglise C."/>
            <person name="Devillers H."/>
            <person name="Friedrich A."/>
            <person name="Schacherer J."/>
        </authorList>
    </citation>
    <scope>NUCLEOTIDE SEQUENCE</scope>
    <source>
        <strain evidence="2">YJS4271</strain>
    </source>
</reference>
<organism evidence="2">
    <name type="scientific">Cyberlindnera fabianii</name>
    <name type="common">Yeast</name>
    <name type="synonym">Hansenula fabianii</name>
    <dbReference type="NCBI Taxonomy" id="36022"/>
    <lineage>
        <taxon>Eukaryota</taxon>
        <taxon>Fungi</taxon>
        <taxon>Dikarya</taxon>
        <taxon>Ascomycota</taxon>
        <taxon>Saccharomycotina</taxon>
        <taxon>Saccharomycetes</taxon>
        <taxon>Phaffomycetales</taxon>
        <taxon>Phaffomycetaceae</taxon>
        <taxon>Cyberlindnera</taxon>
    </lineage>
</organism>
<evidence type="ECO:0000313" key="2">
    <source>
        <dbReference type="EMBL" id="CDR41861.1"/>
    </source>
</evidence>
<dbReference type="PANTHER" id="PTHR13520:SF0">
    <property type="entry name" value="RAD50-INTERACTING PROTEIN 1"/>
    <property type="match status" value="1"/>
</dbReference>
<name>A0A061AWB3_CYBFA</name>
<dbReference type="PROSITE" id="PS51386">
    <property type="entry name" value="RINT1_TIP20"/>
    <property type="match status" value="1"/>
</dbReference>
<dbReference type="EMBL" id="LK052893">
    <property type="protein sequence ID" value="CDR41861.1"/>
    <property type="molecule type" value="Genomic_DNA"/>
</dbReference>